<name>A0A8H8U6T3_9HELO</name>
<keyword evidence="3" id="KW-1185">Reference proteome</keyword>
<dbReference type="OrthoDB" id="273230at2759"/>
<proteinExistence type="predicted"/>
<dbReference type="Proteomes" id="UP000462212">
    <property type="component" value="Unassembled WGS sequence"/>
</dbReference>
<organism evidence="2 3">
    <name type="scientific">Lachnellula subtilissima</name>
    <dbReference type="NCBI Taxonomy" id="602034"/>
    <lineage>
        <taxon>Eukaryota</taxon>
        <taxon>Fungi</taxon>
        <taxon>Dikarya</taxon>
        <taxon>Ascomycota</taxon>
        <taxon>Pezizomycotina</taxon>
        <taxon>Leotiomycetes</taxon>
        <taxon>Helotiales</taxon>
        <taxon>Lachnaceae</taxon>
        <taxon>Lachnellula</taxon>
    </lineage>
</organism>
<gene>
    <name evidence="2" type="ORF">LSUB1_G005325</name>
</gene>
<keyword evidence="1" id="KW-0175">Coiled coil</keyword>
<reference evidence="2 3" key="1">
    <citation type="submission" date="2018-05" db="EMBL/GenBank/DDBJ databases">
        <title>Genome sequencing and assembly of the regulated plant pathogen Lachnellula willkommii and related sister species for the development of diagnostic species identification markers.</title>
        <authorList>
            <person name="Giroux E."/>
            <person name="Bilodeau G."/>
        </authorList>
    </citation>
    <scope>NUCLEOTIDE SEQUENCE [LARGE SCALE GENOMIC DNA]</scope>
    <source>
        <strain evidence="2 3">CBS 197.66</strain>
    </source>
</reference>
<protein>
    <submittedName>
        <fullName evidence="2">Uncharacterized protein</fullName>
    </submittedName>
</protein>
<evidence type="ECO:0000313" key="2">
    <source>
        <dbReference type="EMBL" id="TVY33518.1"/>
    </source>
</evidence>
<dbReference type="AlphaFoldDB" id="A0A8H8U6T3"/>
<evidence type="ECO:0000256" key="1">
    <source>
        <dbReference type="SAM" id="Coils"/>
    </source>
</evidence>
<dbReference type="EMBL" id="QGMJ01000788">
    <property type="protein sequence ID" value="TVY33518.1"/>
    <property type="molecule type" value="Genomic_DNA"/>
</dbReference>
<accession>A0A8H8U6T3</accession>
<comment type="caution">
    <text evidence="2">The sequence shown here is derived from an EMBL/GenBank/DDBJ whole genome shotgun (WGS) entry which is preliminary data.</text>
</comment>
<sequence length="169" mass="18897">MPRVPFVQEAYNRRRFMMFSLRANLARRAPRAICTQCYSLSSRPLSAIALKASLSRPTPSPTAFLPRSPAIISRTYADKSSADAIMEKLQDQYATARDEFEIAAEETEKKTVYAADDREAARTELDVLRGLYEEALGGADGEEVKKRIGGRLRELENAVEALEESAIEH</sequence>
<evidence type="ECO:0000313" key="3">
    <source>
        <dbReference type="Proteomes" id="UP000462212"/>
    </source>
</evidence>
<feature type="coiled-coil region" evidence="1">
    <location>
        <begin position="79"/>
        <end position="106"/>
    </location>
</feature>